<accession>A0A2A2EG49</accession>
<organism evidence="1 2">
    <name type="scientific">Bifidobacterium italicum</name>
    <dbReference type="NCBI Taxonomy" id="1960968"/>
    <lineage>
        <taxon>Bacteria</taxon>
        <taxon>Bacillati</taxon>
        <taxon>Actinomycetota</taxon>
        <taxon>Actinomycetes</taxon>
        <taxon>Bifidobacteriales</taxon>
        <taxon>Bifidobacteriaceae</taxon>
        <taxon>Bifidobacterium</taxon>
    </lineage>
</organism>
<dbReference type="AlphaFoldDB" id="A0A2A2EG49"/>
<protein>
    <submittedName>
        <fullName evidence="1">Uncharacterized protein</fullName>
    </submittedName>
</protein>
<dbReference type="EMBL" id="MVOG01000032">
    <property type="protein sequence ID" value="PAU67971.1"/>
    <property type="molecule type" value="Genomic_DNA"/>
</dbReference>
<dbReference type="RefSeq" id="WP_095613827.1">
    <property type="nucleotide sequence ID" value="NZ_MVOG01000032.1"/>
</dbReference>
<proteinExistence type="predicted"/>
<reference evidence="1 2" key="1">
    <citation type="journal article" date="2017" name="ISME J.">
        <title>Unveiling bifidobacterial biogeography across the mammalian branch of the tree of life.</title>
        <authorList>
            <person name="Milani C."/>
            <person name="Mangifesta M."/>
            <person name="Mancabelli L."/>
            <person name="Lugli G.A."/>
            <person name="James K."/>
            <person name="Duranti S."/>
            <person name="Turroni F."/>
            <person name="Ferrario C."/>
            <person name="Ossiprandi M.C."/>
            <person name="van Sinderen D."/>
            <person name="Ventura M."/>
        </authorList>
    </citation>
    <scope>NUCLEOTIDE SEQUENCE [LARGE SCALE GENOMIC DNA]</scope>
    <source>
        <strain evidence="1 2">70</strain>
    </source>
</reference>
<name>A0A2A2EG49_9BIFI</name>
<dbReference type="Proteomes" id="UP000217986">
    <property type="component" value="Unassembled WGS sequence"/>
</dbReference>
<evidence type="ECO:0000313" key="2">
    <source>
        <dbReference type="Proteomes" id="UP000217986"/>
    </source>
</evidence>
<comment type="caution">
    <text evidence="1">The sequence shown here is derived from an EMBL/GenBank/DDBJ whole genome shotgun (WGS) entry which is preliminary data.</text>
</comment>
<gene>
    <name evidence="1" type="ORF">B1400_1501</name>
</gene>
<evidence type="ECO:0000313" key="1">
    <source>
        <dbReference type="EMBL" id="PAU67971.1"/>
    </source>
</evidence>
<sequence length="300" mass="34458">MVTKADLRKALDQLDESLLRMQTRSDGLARELAVLREEFRMLSEAPYRRLLHPCRPKRIAGLIREGDEALLRIRSDKERRMVRMLGEAGMIHDRHGRVSRWGYAEGYLPNSNECLVELLKMSLMMDEDFRNRWSDTPGMTPHVYWRRQLDRYSDGNVISGRRCFIPSEEGVIFSEEAYRLKQVQSVPDGVDLTVLRTLGIGDDAATRGQMDFEHGDLVEMGPGLSTSATYPSWLGGDVLLEIEGVRRVVPMLGKWDGISREEGEVFVPDRLLCRVMDKRRISKEQGGHERIVYRLHVESA</sequence>
<keyword evidence="2" id="KW-1185">Reference proteome</keyword>